<dbReference type="Pfam" id="PF01965">
    <property type="entry name" value="DJ-1_PfpI"/>
    <property type="match status" value="1"/>
</dbReference>
<gene>
    <name evidence="7" type="ORF">ACFO0J_14570</name>
</gene>
<dbReference type="InterPro" id="IPR052158">
    <property type="entry name" value="INH-QAR"/>
</dbReference>
<reference evidence="8" key="1">
    <citation type="journal article" date="2019" name="Int. J. Syst. Evol. Microbiol.">
        <title>The Global Catalogue of Microorganisms (GCM) 10K type strain sequencing project: providing services to taxonomists for standard genome sequencing and annotation.</title>
        <authorList>
            <consortium name="The Broad Institute Genomics Platform"/>
            <consortium name="The Broad Institute Genome Sequencing Center for Infectious Disease"/>
            <person name="Wu L."/>
            <person name="Ma J."/>
        </authorList>
    </citation>
    <scope>NUCLEOTIDE SEQUENCE [LARGE SCALE GENOMIC DNA]</scope>
    <source>
        <strain evidence="8">CGMCC 1.19029</strain>
    </source>
</reference>
<dbReference type="InterPro" id="IPR029062">
    <property type="entry name" value="Class_I_gatase-like"/>
</dbReference>
<protein>
    <submittedName>
        <fullName evidence="7">GlxA family transcriptional regulator</fullName>
    </submittedName>
</protein>
<dbReference type="PANTHER" id="PTHR43130">
    <property type="entry name" value="ARAC-FAMILY TRANSCRIPTIONAL REGULATOR"/>
    <property type="match status" value="1"/>
</dbReference>
<dbReference type="Gene3D" id="1.10.10.60">
    <property type="entry name" value="Homeodomain-like"/>
    <property type="match status" value="1"/>
</dbReference>
<dbReference type="PROSITE" id="PS00041">
    <property type="entry name" value="HTH_ARAC_FAMILY_1"/>
    <property type="match status" value="1"/>
</dbReference>
<sequence length="347" mass="38625">MDAPSAQAAPQARPPISSQHYGFLLVPGFTLIGFSSAVEPLRMANMAIDRPLFQWSTISLDGAPVQASNGVIIQADHALDQAPALDAIFVCGSNPIPPRIEPHCLNWLRLRARQGTVLGGICTGSYWLARAGLLNGYRCTLHWEDTERLLTDFPEIIVSKRIYEIDRDRYTCSGGIAPVDLMAALIDLRTGSHETAARVSELMVCERIRSTQDPQRIPLRQQLGTSQPKLTEVVTLMENNLEEPISKEELAQFIQVSVRQLERLFQEHLKSTPSAYYLELRLRRARQLLLGSEQSIIDVAAACGFVSVTHFTHRYRDYFGTTPGRERRIVQPTNDPAATGRPSAQVP</sequence>
<dbReference type="Proteomes" id="UP001595756">
    <property type="component" value="Unassembled WGS sequence"/>
</dbReference>
<evidence type="ECO:0000256" key="4">
    <source>
        <dbReference type="SAM" id="MobiDB-lite"/>
    </source>
</evidence>
<evidence type="ECO:0000256" key="2">
    <source>
        <dbReference type="ARBA" id="ARBA00023125"/>
    </source>
</evidence>
<keyword evidence="1" id="KW-0805">Transcription regulation</keyword>
<dbReference type="RefSeq" id="WP_376813811.1">
    <property type="nucleotide sequence ID" value="NZ_JBHSDY010000010.1"/>
</dbReference>
<dbReference type="InterPro" id="IPR018062">
    <property type="entry name" value="HTH_AraC-typ_CS"/>
</dbReference>
<name>A0ABV8S2R3_9BURK</name>
<dbReference type="EMBL" id="JBHSDY010000010">
    <property type="protein sequence ID" value="MFC4299264.1"/>
    <property type="molecule type" value="Genomic_DNA"/>
</dbReference>
<dbReference type="SUPFAM" id="SSF46689">
    <property type="entry name" value="Homeodomain-like"/>
    <property type="match status" value="2"/>
</dbReference>
<keyword evidence="3" id="KW-0804">Transcription</keyword>
<keyword evidence="2" id="KW-0238">DNA-binding</keyword>
<dbReference type="CDD" id="cd03136">
    <property type="entry name" value="GATase1_AraC_ArgR_like"/>
    <property type="match status" value="1"/>
</dbReference>
<dbReference type="PANTHER" id="PTHR43130:SF3">
    <property type="entry name" value="HTH-TYPE TRANSCRIPTIONAL REGULATOR RV1931C"/>
    <property type="match status" value="1"/>
</dbReference>
<keyword evidence="5" id="KW-1133">Transmembrane helix</keyword>
<keyword evidence="8" id="KW-1185">Reference proteome</keyword>
<dbReference type="PROSITE" id="PS01124">
    <property type="entry name" value="HTH_ARAC_FAMILY_2"/>
    <property type="match status" value="1"/>
</dbReference>
<organism evidence="7 8">
    <name type="scientific">Castellaniella hirudinis</name>
    <dbReference type="NCBI Taxonomy" id="1144617"/>
    <lineage>
        <taxon>Bacteria</taxon>
        <taxon>Pseudomonadati</taxon>
        <taxon>Pseudomonadota</taxon>
        <taxon>Betaproteobacteria</taxon>
        <taxon>Burkholderiales</taxon>
        <taxon>Alcaligenaceae</taxon>
        <taxon>Castellaniella</taxon>
    </lineage>
</organism>
<keyword evidence="5" id="KW-0812">Transmembrane</keyword>
<dbReference type="Pfam" id="PF12833">
    <property type="entry name" value="HTH_18"/>
    <property type="match status" value="1"/>
</dbReference>
<proteinExistence type="predicted"/>
<evidence type="ECO:0000259" key="6">
    <source>
        <dbReference type="PROSITE" id="PS01124"/>
    </source>
</evidence>
<dbReference type="InterPro" id="IPR018060">
    <property type="entry name" value="HTH_AraC"/>
</dbReference>
<comment type="caution">
    <text evidence="7">The sequence shown here is derived from an EMBL/GenBank/DDBJ whole genome shotgun (WGS) entry which is preliminary data.</text>
</comment>
<evidence type="ECO:0000256" key="1">
    <source>
        <dbReference type="ARBA" id="ARBA00023015"/>
    </source>
</evidence>
<feature type="transmembrane region" description="Helical" evidence="5">
    <location>
        <begin position="20"/>
        <end position="38"/>
    </location>
</feature>
<evidence type="ECO:0000313" key="8">
    <source>
        <dbReference type="Proteomes" id="UP001595756"/>
    </source>
</evidence>
<feature type="domain" description="HTH araC/xylS-type" evidence="6">
    <location>
        <begin position="231"/>
        <end position="329"/>
    </location>
</feature>
<evidence type="ECO:0000313" key="7">
    <source>
        <dbReference type="EMBL" id="MFC4299264.1"/>
    </source>
</evidence>
<evidence type="ECO:0000256" key="3">
    <source>
        <dbReference type="ARBA" id="ARBA00023163"/>
    </source>
</evidence>
<dbReference type="SUPFAM" id="SSF52317">
    <property type="entry name" value="Class I glutamine amidotransferase-like"/>
    <property type="match status" value="1"/>
</dbReference>
<dbReference type="InterPro" id="IPR009057">
    <property type="entry name" value="Homeodomain-like_sf"/>
</dbReference>
<dbReference type="Gene3D" id="3.40.50.880">
    <property type="match status" value="1"/>
</dbReference>
<keyword evidence="5" id="KW-0472">Membrane</keyword>
<accession>A0ABV8S2R3</accession>
<dbReference type="SMART" id="SM00342">
    <property type="entry name" value="HTH_ARAC"/>
    <property type="match status" value="1"/>
</dbReference>
<dbReference type="InterPro" id="IPR002818">
    <property type="entry name" value="DJ-1/PfpI"/>
</dbReference>
<evidence type="ECO:0000256" key="5">
    <source>
        <dbReference type="SAM" id="Phobius"/>
    </source>
</evidence>
<feature type="region of interest" description="Disordered" evidence="4">
    <location>
        <begin position="326"/>
        <end position="347"/>
    </location>
</feature>